<feature type="transmembrane region" description="Helical" evidence="8">
    <location>
        <begin position="533"/>
        <end position="553"/>
    </location>
</feature>
<accession>A0A1B3SJP8</accession>
<sequence>MGTNEIVNRPDSKAKAWFKNKFIPAMGKLGSQTHLASMRDAFGTLLPLTITGSLGLILGSIVFAGGGSGYVSVLGLFVKIAHPELSNDAITKFIQNPLNEGWYKTFLIGATVFNNLNTITIGMTSIWFSFVFGYYISLNRNLKTPVIGGFASTMGFLATTMGNIGFYQGAAGLIGAIIFGAISTEIFVKLSSVRALYIKLPDGVPPSVSKSFAVFLPFMLTLLIMAAGNLIFIIPAYIDQETFRVHASENSKIDSAEGWLAWINQYGAINDDTTKFWDAAKAGNWSNFSQIDAVRDAFQAAAKQGTDDEKIRYLFEHLKDIYGNLGSKDQQSLFSSLMTVMSGVDAGKVYSFDSGATSAFIGNVENINELMMFNTYSAVSVNYDQFGLSAAVYQFFVTFLLTFAQGSQGGLALALAYAFFISFLWFFGVHGSNVVNGAFLPIWSMMFTINSTLVAQLGYDQAVLTGQMGVFASPIFDCFMNLGGSGASFALILGTLVFSRRQDNKKICIYSTAPGVFQINEPITFGFPLVLNGVYFAPFVAAPMVNIFMAWLFSPQALNLVGYAAITVPWTTPFWIAGPLTYYRQGGWAFVLTIINLAISFGIYFPFILIDNSRYFKKIRIIDMEEYQKQMRFFRDPYFKATVKLEDKVERIKAGGEYAYGNAEAQNRFWENKLSNSAILDIRKNWNLAIADAKVAFYDFKADRYKEMGESKNLVKQEAWEQPRRINELKYELAERMMDDKDHTINKQTEKAALKEQIKAIKAEFVSKKESIKSVQQSKLATYKQVRAEKMSAIASKKAEFKTKAAEIKAKYSAELAQAKAAAKAAKANN</sequence>
<keyword evidence="4" id="KW-0762">Sugar transport</keyword>
<evidence type="ECO:0000256" key="1">
    <source>
        <dbReference type="ARBA" id="ARBA00004651"/>
    </source>
</evidence>
<dbReference type="RefSeq" id="WP_069115924.1">
    <property type="nucleotide sequence ID" value="NZ_CP017015.1"/>
</dbReference>
<feature type="transmembrane region" description="Helical" evidence="8">
    <location>
        <begin position="112"/>
        <end position="135"/>
    </location>
</feature>
<proteinExistence type="predicted"/>
<keyword evidence="6 8" id="KW-1133">Transmembrane helix</keyword>
<protein>
    <submittedName>
        <fullName evidence="10">PTS system, cellobiose-specific IIC component</fullName>
    </submittedName>
</protein>
<dbReference type="GO" id="GO:1901264">
    <property type="term" value="P:carbohydrate derivative transport"/>
    <property type="evidence" value="ECO:0007669"/>
    <property type="project" value="TreeGrafter"/>
</dbReference>
<dbReference type="AlphaFoldDB" id="A0A1B3SJP8"/>
<dbReference type="GO" id="GO:0008982">
    <property type="term" value="F:protein-N(PI)-phosphohistidine-sugar phosphotransferase activity"/>
    <property type="evidence" value="ECO:0007669"/>
    <property type="project" value="InterPro"/>
</dbReference>
<dbReference type="PATRIC" id="fig|216938.3.peg.193"/>
<evidence type="ECO:0000256" key="4">
    <source>
        <dbReference type="ARBA" id="ARBA00022597"/>
    </source>
</evidence>
<gene>
    <name evidence="10" type="primary">celB</name>
    <name evidence="10" type="ORF">SHELI_v1c01930</name>
</gene>
<feature type="domain" description="PTS EIIC type-3" evidence="9">
    <location>
        <begin position="18"/>
        <end position="607"/>
    </location>
</feature>
<keyword evidence="3" id="KW-1003">Cell membrane</keyword>
<feature type="transmembrane region" description="Helical" evidence="8">
    <location>
        <begin position="173"/>
        <end position="192"/>
    </location>
</feature>
<dbReference type="InterPro" id="IPR003352">
    <property type="entry name" value="PTS_EIIC"/>
</dbReference>
<dbReference type="Pfam" id="PF02378">
    <property type="entry name" value="PTS_EIIC"/>
    <property type="match status" value="2"/>
</dbReference>
<keyword evidence="5 8" id="KW-0812">Transmembrane</keyword>
<evidence type="ECO:0000256" key="3">
    <source>
        <dbReference type="ARBA" id="ARBA00022475"/>
    </source>
</evidence>
<evidence type="ECO:0000256" key="6">
    <source>
        <dbReference type="ARBA" id="ARBA00022989"/>
    </source>
</evidence>
<evidence type="ECO:0000256" key="5">
    <source>
        <dbReference type="ARBA" id="ARBA00022692"/>
    </source>
</evidence>
<dbReference type="InterPro" id="IPR004501">
    <property type="entry name" value="PTS_EIIC_3"/>
</dbReference>
<keyword evidence="11" id="KW-1185">Reference proteome</keyword>
<dbReference type="GO" id="GO:0005886">
    <property type="term" value="C:plasma membrane"/>
    <property type="evidence" value="ECO:0007669"/>
    <property type="project" value="UniProtKB-SubCell"/>
</dbReference>
<keyword evidence="7 8" id="KW-0472">Membrane</keyword>
<evidence type="ECO:0000313" key="10">
    <source>
        <dbReference type="EMBL" id="AOG60148.1"/>
    </source>
</evidence>
<name>A0A1B3SJP8_9MOLU</name>
<evidence type="ECO:0000256" key="7">
    <source>
        <dbReference type="ARBA" id="ARBA00023136"/>
    </source>
</evidence>
<evidence type="ECO:0000259" key="9">
    <source>
        <dbReference type="PROSITE" id="PS51105"/>
    </source>
</evidence>
<feature type="transmembrane region" description="Helical" evidence="8">
    <location>
        <begin position="212"/>
        <end position="238"/>
    </location>
</feature>
<feature type="transmembrane region" description="Helical" evidence="8">
    <location>
        <begin position="386"/>
        <end position="404"/>
    </location>
</feature>
<dbReference type="PANTHER" id="PTHR33989">
    <property type="match status" value="1"/>
</dbReference>
<dbReference type="GO" id="GO:0009401">
    <property type="term" value="P:phosphoenolpyruvate-dependent sugar phosphotransferase system"/>
    <property type="evidence" value="ECO:0007669"/>
    <property type="project" value="InterPro"/>
</dbReference>
<dbReference type="PANTHER" id="PTHR33989:SF4">
    <property type="entry name" value="PTS SYSTEM N,N'-DIACETYLCHITOBIOSE-SPECIFIC EIIC COMPONENT"/>
    <property type="match status" value="1"/>
</dbReference>
<evidence type="ECO:0000256" key="8">
    <source>
        <dbReference type="SAM" id="Phobius"/>
    </source>
</evidence>
<organism evidence="10 11">
    <name type="scientific">Spiroplasma helicoides</name>
    <dbReference type="NCBI Taxonomy" id="216938"/>
    <lineage>
        <taxon>Bacteria</taxon>
        <taxon>Bacillati</taxon>
        <taxon>Mycoplasmatota</taxon>
        <taxon>Mollicutes</taxon>
        <taxon>Entomoplasmatales</taxon>
        <taxon>Spiroplasmataceae</taxon>
        <taxon>Spiroplasma</taxon>
    </lineage>
</organism>
<keyword evidence="2" id="KW-0813">Transport</keyword>
<feature type="transmembrane region" description="Helical" evidence="8">
    <location>
        <begin position="410"/>
        <end position="427"/>
    </location>
</feature>
<comment type="subcellular location">
    <subcellularLocation>
        <location evidence="1">Cell membrane</location>
        <topology evidence="1">Multi-pass membrane protein</topology>
    </subcellularLocation>
</comment>
<feature type="transmembrane region" description="Helical" evidence="8">
    <location>
        <begin position="479"/>
        <end position="498"/>
    </location>
</feature>
<reference evidence="10 11" key="1">
    <citation type="submission" date="2016-08" db="EMBL/GenBank/DDBJ databases">
        <title>Complete genome sequence of Spiroplasma helicoides TABS-2 (DSM 22551).</title>
        <authorList>
            <person name="Shen W.-Y."/>
            <person name="Lo W.-S."/>
            <person name="Lai Y.-C."/>
            <person name="Kuo C.-H."/>
        </authorList>
    </citation>
    <scope>NUCLEOTIDE SEQUENCE [LARGE SCALE GENOMIC DNA]</scope>
    <source>
        <strain evidence="10 11">TABS-2</strain>
    </source>
</reference>
<evidence type="ECO:0000256" key="2">
    <source>
        <dbReference type="ARBA" id="ARBA00022448"/>
    </source>
</evidence>
<feature type="transmembrane region" description="Helical" evidence="8">
    <location>
        <begin position="560"/>
        <end position="582"/>
    </location>
</feature>
<feature type="transmembrane region" description="Helical" evidence="8">
    <location>
        <begin position="588"/>
        <end position="610"/>
    </location>
</feature>
<evidence type="ECO:0000313" key="11">
    <source>
        <dbReference type="Proteomes" id="UP000094378"/>
    </source>
</evidence>
<dbReference type="KEGG" id="shj:SHELI_v1c01930"/>
<dbReference type="Proteomes" id="UP000094378">
    <property type="component" value="Chromosome"/>
</dbReference>
<feature type="transmembrane region" description="Helical" evidence="8">
    <location>
        <begin position="439"/>
        <end position="459"/>
    </location>
</feature>
<dbReference type="EMBL" id="CP017015">
    <property type="protein sequence ID" value="AOG60148.1"/>
    <property type="molecule type" value="Genomic_DNA"/>
</dbReference>
<dbReference type="STRING" id="216938.SHELI_v1c01930"/>
<dbReference type="InterPro" id="IPR051088">
    <property type="entry name" value="PTS_Sugar-EIIC/EIIB"/>
</dbReference>
<dbReference type="PROSITE" id="PS51105">
    <property type="entry name" value="PTS_EIIC_TYPE_3"/>
    <property type="match status" value="1"/>
</dbReference>